<gene>
    <name evidence="2" type="ORF">BSD967_09555</name>
</gene>
<dbReference type="EMBL" id="CP071732">
    <property type="protein sequence ID" value="QTB90549.1"/>
    <property type="molecule type" value="Genomic_DNA"/>
</dbReference>
<dbReference type="Proteomes" id="UP000663729">
    <property type="component" value="Chromosome"/>
</dbReference>
<protein>
    <recommendedName>
        <fullName evidence="4">5'-nucleotidase</fullName>
    </recommendedName>
</protein>
<sequence length="244" mass="27950">MAVSARWCIPVVEFCDTVRNKCTDTRRCSVIPEQYRNQQVGVTGYRVLNLDLDGVCADYSGALRDYLVDHGVMNPDAHPEENNYALYENAGWPFRTREEYLAAHKAAEQEHLYATMRPIEGAPEALRFLAENHVYIRIVTHRLFVSGQHQMAVSDTAQWLDTWGIPYMSLCFTGLKDSMQATVHIDDSPSNITALRKVGQHVVVFDQPYNQNFVGPRIHDWSRSATQQLLDWFEQWPETGEGEQ</sequence>
<dbReference type="Pfam" id="PF06941">
    <property type="entry name" value="NT5C"/>
    <property type="match status" value="1"/>
</dbReference>
<dbReference type="InterPro" id="IPR010708">
    <property type="entry name" value="5'(3')-deoxyribonucleotidase"/>
</dbReference>
<evidence type="ECO:0000313" key="3">
    <source>
        <dbReference type="Proteomes" id="UP000663729"/>
    </source>
</evidence>
<dbReference type="PANTHER" id="PTHR16504:SF4">
    <property type="entry name" value="5'(3')-DEOXYRIBONUCLEOTIDASE"/>
    <property type="match status" value="1"/>
</dbReference>
<organism evidence="2 3">
    <name type="scientific">Bifidobacterium saguini</name>
    <dbReference type="NCBI Taxonomy" id="762210"/>
    <lineage>
        <taxon>Bacteria</taxon>
        <taxon>Bacillati</taxon>
        <taxon>Actinomycetota</taxon>
        <taxon>Actinomycetes</taxon>
        <taxon>Bifidobacteriales</taxon>
        <taxon>Bifidobacteriaceae</taxon>
        <taxon>Bifidobacterium</taxon>
    </lineage>
</organism>
<accession>A0ABX7SBP3</accession>
<reference evidence="2 3" key="1">
    <citation type="submission" date="2021-03" db="EMBL/GenBank/DDBJ databases">
        <title>Genome sequencing of Bifidobacterium saguini DSMZ 23967.</title>
        <authorList>
            <person name="Kim J."/>
        </authorList>
    </citation>
    <scope>NUCLEOTIDE SEQUENCE [LARGE SCALE GENOMIC DNA]</scope>
    <source>
        <strain evidence="2 3">DSMZ 23967</strain>
    </source>
</reference>
<dbReference type="Gene3D" id="3.40.50.1000">
    <property type="entry name" value="HAD superfamily/HAD-like"/>
    <property type="match status" value="1"/>
</dbReference>
<evidence type="ECO:0000256" key="1">
    <source>
        <dbReference type="ARBA" id="ARBA00009589"/>
    </source>
</evidence>
<dbReference type="PANTHER" id="PTHR16504">
    <property type="entry name" value="5'(3')-DEOXYRIBONUCLEOTIDASE"/>
    <property type="match status" value="1"/>
</dbReference>
<keyword evidence="3" id="KW-1185">Reference proteome</keyword>
<comment type="similarity">
    <text evidence="1">Belongs to the 5'(3')-deoxyribonucleotidase family.</text>
</comment>
<dbReference type="SUPFAM" id="SSF56784">
    <property type="entry name" value="HAD-like"/>
    <property type="match status" value="1"/>
</dbReference>
<proteinExistence type="inferred from homology"/>
<dbReference type="InterPro" id="IPR023214">
    <property type="entry name" value="HAD_sf"/>
</dbReference>
<evidence type="ECO:0008006" key="4">
    <source>
        <dbReference type="Google" id="ProtNLM"/>
    </source>
</evidence>
<evidence type="ECO:0000313" key="2">
    <source>
        <dbReference type="EMBL" id="QTB90549.1"/>
    </source>
</evidence>
<dbReference type="InterPro" id="IPR036412">
    <property type="entry name" value="HAD-like_sf"/>
</dbReference>
<name>A0ABX7SBP3_9BIFI</name>